<dbReference type="Proteomes" id="UP001497497">
    <property type="component" value="Unassembled WGS sequence"/>
</dbReference>
<protein>
    <submittedName>
        <fullName evidence="1">Uncharacterized protein</fullName>
    </submittedName>
</protein>
<evidence type="ECO:0000313" key="2">
    <source>
        <dbReference type="Proteomes" id="UP001497497"/>
    </source>
</evidence>
<accession>A0AAV2IBV9</accession>
<feature type="non-terminal residue" evidence="1">
    <location>
        <position position="1"/>
    </location>
</feature>
<dbReference type="Gene3D" id="2.60.120.690">
    <property type="entry name" value="Proprotein convertase subtilisin/kexin type 9"/>
    <property type="match status" value="1"/>
</dbReference>
<sequence>IKCTTVHSAPSGHAVGARATVQCPAGQVMTGCNVYTQNAKAAGAFIEGKHN</sequence>
<comment type="caution">
    <text evidence="1">The sequence shown here is derived from an EMBL/GenBank/DDBJ whole genome shotgun (WGS) entry which is preliminary data.</text>
</comment>
<organism evidence="1 2">
    <name type="scientific">Lymnaea stagnalis</name>
    <name type="common">Great pond snail</name>
    <name type="synonym">Helix stagnalis</name>
    <dbReference type="NCBI Taxonomy" id="6523"/>
    <lineage>
        <taxon>Eukaryota</taxon>
        <taxon>Metazoa</taxon>
        <taxon>Spiralia</taxon>
        <taxon>Lophotrochozoa</taxon>
        <taxon>Mollusca</taxon>
        <taxon>Gastropoda</taxon>
        <taxon>Heterobranchia</taxon>
        <taxon>Euthyneura</taxon>
        <taxon>Panpulmonata</taxon>
        <taxon>Hygrophila</taxon>
        <taxon>Lymnaeoidea</taxon>
        <taxon>Lymnaeidae</taxon>
        <taxon>Lymnaea</taxon>
    </lineage>
</organism>
<gene>
    <name evidence="1" type="ORF">GSLYS_00015876001</name>
</gene>
<evidence type="ECO:0000313" key="1">
    <source>
        <dbReference type="EMBL" id="CAL1542282.1"/>
    </source>
</evidence>
<dbReference type="EMBL" id="CAXITT010000478">
    <property type="protein sequence ID" value="CAL1542282.1"/>
    <property type="molecule type" value="Genomic_DNA"/>
</dbReference>
<proteinExistence type="predicted"/>
<dbReference type="AlphaFoldDB" id="A0AAV2IBV9"/>
<name>A0AAV2IBV9_LYMST</name>
<reference evidence="1 2" key="1">
    <citation type="submission" date="2024-04" db="EMBL/GenBank/DDBJ databases">
        <authorList>
            <consortium name="Genoscope - CEA"/>
            <person name="William W."/>
        </authorList>
    </citation>
    <scope>NUCLEOTIDE SEQUENCE [LARGE SCALE GENOMIC DNA]</scope>
</reference>
<keyword evidence="2" id="KW-1185">Reference proteome</keyword>